<dbReference type="RefSeq" id="WP_344644623.1">
    <property type="nucleotide sequence ID" value="NZ_BAAASS010000009.1"/>
</dbReference>
<evidence type="ECO:0000313" key="1">
    <source>
        <dbReference type="EMBL" id="MFC5225292.1"/>
    </source>
</evidence>
<name>A0ABW0D672_STRFI</name>
<dbReference type="Proteomes" id="UP001596156">
    <property type="component" value="Unassembled WGS sequence"/>
</dbReference>
<keyword evidence="2" id="KW-1185">Reference proteome</keyword>
<comment type="caution">
    <text evidence="1">The sequence shown here is derived from an EMBL/GenBank/DDBJ whole genome shotgun (WGS) entry which is preliminary data.</text>
</comment>
<accession>A0ABW0D672</accession>
<dbReference type="EMBL" id="JBHSKL010000012">
    <property type="protein sequence ID" value="MFC5225292.1"/>
    <property type="molecule type" value="Genomic_DNA"/>
</dbReference>
<gene>
    <name evidence="1" type="ORF">ACFPN6_11910</name>
</gene>
<organism evidence="1 2">
    <name type="scientific">Streptomyces fimbriatus</name>
    <dbReference type="NCBI Taxonomy" id="68197"/>
    <lineage>
        <taxon>Bacteria</taxon>
        <taxon>Bacillati</taxon>
        <taxon>Actinomycetota</taxon>
        <taxon>Actinomycetes</taxon>
        <taxon>Kitasatosporales</taxon>
        <taxon>Streptomycetaceae</taxon>
        <taxon>Streptomyces</taxon>
    </lineage>
</organism>
<sequence length="152" mass="16180">MEAGPQALRGYEPLVHDTRVPEAAGDGAIGQCRLEFASGTQLPELIEALRHVFATDPEVDSVLLVPDGQPVGSTARTRFQQQVLTPDAWDGDLPVRGGLGAGDHGTLPGTPTRFTVYCYRCGECGHVSYRIAADEDPPPCPVAGHGAMRMDQ</sequence>
<protein>
    <submittedName>
        <fullName evidence="1">Uncharacterized protein</fullName>
    </submittedName>
</protein>
<evidence type="ECO:0000313" key="2">
    <source>
        <dbReference type="Proteomes" id="UP001596156"/>
    </source>
</evidence>
<proteinExistence type="predicted"/>
<reference evidence="2" key="1">
    <citation type="journal article" date="2019" name="Int. J. Syst. Evol. Microbiol.">
        <title>The Global Catalogue of Microorganisms (GCM) 10K type strain sequencing project: providing services to taxonomists for standard genome sequencing and annotation.</title>
        <authorList>
            <consortium name="The Broad Institute Genomics Platform"/>
            <consortium name="The Broad Institute Genome Sequencing Center for Infectious Disease"/>
            <person name="Wu L."/>
            <person name="Ma J."/>
        </authorList>
    </citation>
    <scope>NUCLEOTIDE SEQUENCE [LARGE SCALE GENOMIC DNA]</scope>
    <source>
        <strain evidence="2">CCM 8479</strain>
    </source>
</reference>